<organism evidence="3 4">
    <name type="scientific">Amycolatopsis suaedae</name>
    <dbReference type="NCBI Taxonomy" id="2510978"/>
    <lineage>
        <taxon>Bacteria</taxon>
        <taxon>Bacillati</taxon>
        <taxon>Actinomycetota</taxon>
        <taxon>Actinomycetes</taxon>
        <taxon>Pseudonocardiales</taxon>
        <taxon>Pseudonocardiaceae</taxon>
        <taxon>Amycolatopsis</taxon>
    </lineage>
</organism>
<feature type="region of interest" description="Disordered" evidence="1">
    <location>
        <begin position="54"/>
        <end position="73"/>
    </location>
</feature>
<keyword evidence="4" id="KW-1185">Reference proteome</keyword>
<evidence type="ECO:0000256" key="1">
    <source>
        <dbReference type="SAM" id="MobiDB-lite"/>
    </source>
</evidence>
<evidence type="ECO:0000313" key="4">
    <source>
        <dbReference type="Proteomes" id="UP000292003"/>
    </source>
</evidence>
<keyword evidence="2" id="KW-0812">Transmembrane</keyword>
<evidence type="ECO:0000256" key="2">
    <source>
        <dbReference type="SAM" id="Phobius"/>
    </source>
</evidence>
<keyword evidence="2" id="KW-1133">Transmembrane helix</keyword>
<reference evidence="3 4" key="1">
    <citation type="submission" date="2019-02" db="EMBL/GenBank/DDBJ databases">
        <title>Draft genome sequence of Amycolatopsis sp. 8-3EHSu isolated from roots of Suaeda maritima.</title>
        <authorList>
            <person name="Duangmal K."/>
            <person name="Chantavorakit T."/>
        </authorList>
    </citation>
    <scope>NUCLEOTIDE SEQUENCE [LARGE SCALE GENOMIC DNA]</scope>
    <source>
        <strain evidence="3 4">8-3EHSu</strain>
    </source>
</reference>
<proteinExistence type="predicted"/>
<gene>
    <name evidence="3" type="ORF">EWH70_17695</name>
</gene>
<evidence type="ECO:0000313" key="3">
    <source>
        <dbReference type="EMBL" id="RZQ62778.1"/>
    </source>
</evidence>
<sequence length="103" mass="10549">MTHSGRQGTLRGVAYRRVVLAVLAGVLVGLGVLTGPAVAAEPAPGSEIVLAQTQPGPVLDPAETERANGENSRSKLIAGGAAVVLAGIVFWGRRVRKKRRSGG</sequence>
<accession>A0A4Q7J786</accession>
<dbReference type="OrthoDB" id="3638602at2"/>
<feature type="transmembrane region" description="Helical" evidence="2">
    <location>
        <begin position="75"/>
        <end position="92"/>
    </location>
</feature>
<keyword evidence="2" id="KW-0472">Membrane</keyword>
<comment type="caution">
    <text evidence="3">The sequence shown here is derived from an EMBL/GenBank/DDBJ whole genome shotgun (WGS) entry which is preliminary data.</text>
</comment>
<dbReference type="AlphaFoldDB" id="A0A4Q7J786"/>
<protein>
    <submittedName>
        <fullName evidence="3">Uncharacterized protein</fullName>
    </submittedName>
</protein>
<dbReference type="EMBL" id="SFCC01000008">
    <property type="protein sequence ID" value="RZQ62778.1"/>
    <property type="molecule type" value="Genomic_DNA"/>
</dbReference>
<name>A0A4Q7J786_9PSEU</name>
<dbReference type="Proteomes" id="UP000292003">
    <property type="component" value="Unassembled WGS sequence"/>
</dbReference>